<accession>A0A0D2BMZ7</accession>
<dbReference type="GO" id="GO:0006351">
    <property type="term" value="P:DNA-templated transcription"/>
    <property type="evidence" value="ECO:0007669"/>
    <property type="project" value="InterPro"/>
</dbReference>
<dbReference type="Pfam" id="PF04082">
    <property type="entry name" value="Fungal_trans"/>
    <property type="match status" value="1"/>
</dbReference>
<keyword evidence="8" id="KW-1185">Reference proteome</keyword>
<dbReference type="CDD" id="cd12148">
    <property type="entry name" value="fungal_TF_MHR"/>
    <property type="match status" value="1"/>
</dbReference>
<evidence type="ECO:0000313" key="7">
    <source>
        <dbReference type="EMBL" id="KIW19925.1"/>
    </source>
</evidence>
<reference evidence="7 8" key="1">
    <citation type="submission" date="2015-01" db="EMBL/GenBank/DDBJ databases">
        <title>The Genome Sequence of Exophiala spinifera CBS89968.</title>
        <authorList>
            <consortium name="The Broad Institute Genomics Platform"/>
            <person name="Cuomo C."/>
            <person name="de Hoog S."/>
            <person name="Gorbushina A."/>
            <person name="Stielow B."/>
            <person name="Teixiera M."/>
            <person name="Abouelleil A."/>
            <person name="Chapman S.B."/>
            <person name="Priest M."/>
            <person name="Young S.K."/>
            <person name="Wortman J."/>
            <person name="Nusbaum C."/>
            <person name="Birren B."/>
        </authorList>
    </citation>
    <scope>NUCLEOTIDE SEQUENCE [LARGE SCALE GENOMIC DNA]</scope>
    <source>
        <strain evidence="7 8">CBS 89968</strain>
    </source>
</reference>
<protein>
    <recommendedName>
        <fullName evidence="6">Xylanolytic transcriptional activator regulatory domain-containing protein</fullName>
    </recommendedName>
</protein>
<evidence type="ECO:0000256" key="1">
    <source>
        <dbReference type="ARBA" id="ARBA00004123"/>
    </source>
</evidence>
<evidence type="ECO:0000256" key="3">
    <source>
        <dbReference type="ARBA" id="ARBA00023015"/>
    </source>
</evidence>
<dbReference type="EMBL" id="KN847492">
    <property type="protein sequence ID" value="KIW19925.1"/>
    <property type="molecule type" value="Genomic_DNA"/>
</dbReference>
<dbReference type="RefSeq" id="XP_016240141.1">
    <property type="nucleotide sequence ID" value="XM_016374865.1"/>
</dbReference>
<dbReference type="AlphaFoldDB" id="A0A0D2BMZ7"/>
<gene>
    <name evidence="7" type="ORF">PV08_00500</name>
</gene>
<dbReference type="OrthoDB" id="424974at2759"/>
<comment type="subcellular location">
    <subcellularLocation>
        <location evidence="1">Nucleus</location>
    </subcellularLocation>
</comment>
<dbReference type="PANTHER" id="PTHR47338:SF4">
    <property type="entry name" value="ZN(II)2CYS6 TRANSCRIPTION FACTOR (EUROFUNG)"/>
    <property type="match status" value="1"/>
</dbReference>
<dbReference type="VEuPathDB" id="FungiDB:PV08_00500"/>
<dbReference type="GO" id="GO:0005634">
    <property type="term" value="C:nucleus"/>
    <property type="evidence" value="ECO:0007669"/>
    <property type="project" value="UniProtKB-SubCell"/>
</dbReference>
<dbReference type="STRING" id="91928.A0A0D2BMZ7"/>
<dbReference type="Proteomes" id="UP000053328">
    <property type="component" value="Unassembled WGS sequence"/>
</dbReference>
<evidence type="ECO:0000256" key="2">
    <source>
        <dbReference type="ARBA" id="ARBA00022723"/>
    </source>
</evidence>
<keyword evidence="4" id="KW-0804">Transcription</keyword>
<evidence type="ECO:0000256" key="4">
    <source>
        <dbReference type="ARBA" id="ARBA00023163"/>
    </source>
</evidence>
<dbReference type="HOGENOM" id="CLU_015161_0_1_1"/>
<dbReference type="InterPro" id="IPR007219">
    <property type="entry name" value="XnlR_reg_dom"/>
</dbReference>
<proteinExistence type="predicted"/>
<evidence type="ECO:0000259" key="6">
    <source>
        <dbReference type="SMART" id="SM00906"/>
    </source>
</evidence>
<organism evidence="7 8">
    <name type="scientific">Exophiala spinifera</name>
    <dbReference type="NCBI Taxonomy" id="91928"/>
    <lineage>
        <taxon>Eukaryota</taxon>
        <taxon>Fungi</taxon>
        <taxon>Dikarya</taxon>
        <taxon>Ascomycota</taxon>
        <taxon>Pezizomycotina</taxon>
        <taxon>Eurotiomycetes</taxon>
        <taxon>Chaetothyriomycetidae</taxon>
        <taxon>Chaetothyriales</taxon>
        <taxon>Herpotrichiellaceae</taxon>
        <taxon>Exophiala</taxon>
    </lineage>
</organism>
<dbReference type="InterPro" id="IPR050815">
    <property type="entry name" value="TF_fung"/>
</dbReference>
<keyword evidence="3" id="KW-0805">Transcription regulation</keyword>
<dbReference type="GO" id="GO:0008270">
    <property type="term" value="F:zinc ion binding"/>
    <property type="evidence" value="ECO:0007669"/>
    <property type="project" value="InterPro"/>
</dbReference>
<feature type="domain" description="Xylanolytic transcriptional activator regulatory" evidence="6">
    <location>
        <begin position="167"/>
        <end position="239"/>
    </location>
</feature>
<dbReference type="SMART" id="SM00906">
    <property type="entry name" value="Fungal_trans"/>
    <property type="match status" value="1"/>
</dbReference>
<keyword evidence="5" id="KW-0539">Nucleus</keyword>
<dbReference type="GeneID" id="27327583"/>
<evidence type="ECO:0000313" key="8">
    <source>
        <dbReference type="Proteomes" id="UP000053328"/>
    </source>
</evidence>
<name>A0A0D2BMZ7_9EURO</name>
<evidence type="ECO:0000256" key="5">
    <source>
        <dbReference type="ARBA" id="ARBA00023242"/>
    </source>
</evidence>
<dbReference type="GO" id="GO:0000981">
    <property type="term" value="F:DNA-binding transcription factor activity, RNA polymerase II-specific"/>
    <property type="evidence" value="ECO:0007669"/>
    <property type="project" value="InterPro"/>
</dbReference>
<keyword evidence="2" id="KW-0479">Metal-binding</keyword>
<dbReference type="PANTHER" id="PTHR47338">
    <property type="entry name" value="ZN(II)2CYS6 TRANSCRIPTION FACTOR (EUROFUNG)-RELATED"/>
    <property type="match status" value="1"/>
</dbReference>
<sequence length="575" mass="64151">MLGLLFSQSGERTLSATSPYGSLGSERLCRSGTSEETELEQGGDSEEGLFRFIRSPVIDQLVDIYFELCHNRPYSFFHEDNFRRSLANHELPDHLLLAMVATTLRFSSDGQVSTKRQGLDAQAASSSWRIIGDIYLAENNTDIHVVQTLALLSIFDFTAGKARHGSAWVKIGIAIRLAQNMKLMLQPPDQLPFESQEERRRVFWSLYILDRLASCGRGHPATILETSCQLSLPCDELSWRNGKPSTSAATLNQFTAPQSLPSVKNSPFALVVLCASVLGRATHLMLQGVDDKDTVPPWDHRSNLAATQSNLICLEPSVLLQKPLQQLIHEGFSIDGCIDQPALGPLVFSQTLFHLCYCILYHPFLLNKKLKNFQGQIPSSFLLHSFETAYEHAKQLVLQIDAAQAAGCRAFVAFYSYAAVVAGSILALCPHDASESMHAEANSIQQVNVAFLARLGQWWNHTPVALSLLQRLIRESHKFSASTWNTLGHTLICSDDEEFMWTLLDYNAWSSMGPEDVRALDDKNPPSDLWPDMNDFCNTFPQFDWELLPGTHSPLLSEAFRDDEFDGDTIKAQAV</sequence>
<dbReference type="GO" id="GO:0003677">
    <property type="term" value="F:DNA binding"/>
    <property type="evidence" value="ECO:0007669"/>
    <property type="project" value="InterPro"/>
</dbReference>